<dbReference type="GO" id="GO:0006355">
    <property type="term" value="P:regulation of DNA-templated transcription"/>
    <property type="evidence" value="ECO:0007669"/>
    <property type="project" value="InterPro"/>
</dbReference>
<evidence type="ECO:0000313" key="6">
    <source>
        <dbReference type="Proteomes" id="UP000218767"/>
    </source>
</evidence>
<sequence>MPTLSAEQTEQNRETQELDTKPALYREFSVGEWRVLPQLNRIRLNGTDEQRQLEPRLIKLLCFLAANEERVLSREELVQELWPQVVVNENSLTRAISELRKQLQSQTSKVPNYIETIPKRGYRLLPRIELREAEVITSSLLNSARWTALFAMPTPRYGTAASAACLCLLIAGWASLEGANFFSRGIDRVSSPVLLSDELLDNKPDYLGGELQRSTIDNRSSIVESIATPVVSLDEKQYAFIQYDTSGSTVFLGGLGTAIEPVPVYYSSQHVFNLAWSPVGNNLLFAMKPSVITAAVYSMVGETAELVTLNLNTLETSRLVEDIHPADANSRNGLNLT</sequence>
<evidence type="ECO:0000259" key="4">
    <source>
        <dbReference type="PROSITE" id="PS51755"/>
    </source>
</evidence>
<comment type="caution">
    <text evidence="5">The sequence shown here is derived from an EMBL/GenBank/DDBJ whole genome shotgun (WGS) entry which is preliminary data.</text>
</comment>
<name>A0A2A4X5Z7_9GAMM</name>
<dbReference type="InterPro" id="IPR036388">
    <property type="entry name" value="WH-like_DNA-bd_sf"/>
</dbReference>
<evidence type="ECO:0000256" key="1">
    <source>
        <dbReference type="ARBA" id="ARBA00023125"/>
    </source>
</evidence>
<gene>
    <name evidence="5" type="ORF">COB20_07390</name>
</gene>
<dbReference type="GO" id="GO:0003677">
    <property type="term" value="F:DNA binding"/>
    <property type="evidence" value="ECO:0007669"/>
    <property type="project" value="UniProtKB-UniRule"/>
</dbReference>
<reference evidence="6" key="1">
    <citation type="submission" date="2017-08" db="EMBL/GenBank/DDBJ databases">
        <title>A dynamic microbial community with high functional redundancy inhabits the cold, oxic subseafloor aquifer.</title>
        <authorList>
            <person name="Tully B.J."/>
            <person name="Wheat C.G."/>
            <person name="Glazer B.T."/>
            <person name="Huber J.A."/>
        </authorList>
    </citation>
    <scope>NUCLEOTIDE SEQUENCE [LARGE SCALE GENOMIC DNA]</scope>
</reference>
<evidence type="ECO:0000256" key="2">
    <source>
        <dbReference type="PROSITE-ProRule" id="PRU01091"/>
    </source>
</evidence>
<feature type="domain" description="OmpR/PhoB-type" evidence="4">
    <location>
        <begin position="25"/>
        <end position="126"/>
    </location>
</feature>
<dbReference type="InterPro" id="IPR016032">
    <property type="entry name" value="Sig_transdc_resp-reg_C-effctor"/>
</dbReference>
<feature type="region of interest" description="Disordered" evidence="3">
    <location>
        <begin position="1"/>
        <end position="20"/>
    </location>
</feature>
<dbReference type="SUPFAM" id="SSF46894">
    <property type="entry name" value="C-terminal effector domain of the bipartite response regulators"/>
    <property type="match status" value="1"/>
</dbReference>
<dbReference type="Pfam" id="PF00486">
    <property type="entry name" value="Trans_reg_C"/>
    <property type="match status" value="1"/>
</dbReference>
<dbReference type="InterPro" id="IPR001867">
    <property type="entry name" value="OmpR/PhoB-type_DNA-bd"/>
</dbReference>
<accession>A0A2A4X5Z7</accession>
<protein>
    <recommendedName>
        <fullName evidence="4">OmpR/PhoB-type domain-containing protein</fullName>
    </recommendedName>
</protein>
<evidence type="ECO:0000256" key="3">
    <source>
        <dbReference type="SAM" id="MobiDB-lite"/>
    </source>
</evidence>
<evidence type="ECO:0000313" key="5">
    <source>
        <dbReference type="EMBL" id="PCI77731.1"/>
    </source>
</evidence>
<feature type="DNA-binding region" description="OmpR/PhoB-type" evidence="2">
    <location>
        <begin position="25"/>
        <end position="126"/>
    </location>
</feature>
<dbReference type="CDD" id="cd00383">
    <property type="entry name" value="trans_reg_C"/>
    <property type="match status" value="1"/>
</dbReference>
<dbReference type="Proteomes" id="UP000218767">
    <property type="component" value="Unassembled WGS sequence"/>
</dbReference>
<dbReference type="Gene3D" id="1.10.10.10">
    <property type="entry name" value="Winged helix-like DNA-binding domain superfamily/Winged helix DNA-binding domain"/>
    <property type="match status" value="1"/>
</dbReference>
<organism evidence="5 6">
    <name type="scientific">SAR86 cluster bacterium</name>
    <dbReference type="NCBI Taxonomy" id="2030880"/>
    <lineage>
        <taxon>Bacteria</taxon>
        <taxon>Pseudomonadati</taxon>
        <taxon>Pseudomonadota</taxon>
        <taxon>Gammaproteobacteria</taxon>
        <taxon>SAR86 cluster</taxon>
    </lineage>
</organism>
<dbReference type="AlphaFoldDB" id="A0A2A4X5Z7"/>
<dbReference type="PROSITE" id="PS51755">
    <property type="entry name" value="OMPR_PHOB"/>
    <property type="match status" value="1"/>
</dbReference>
<keyword evidence="1 2" id="KW-0238">DNA-binding</keyword>
<dbReference type="GO" id="GO:0000160">
    <property type="term" value="P:phosphorelay signal transduction system"/>
    <property type="evidence" value="ECO:0007669"/>
    <property type="project" value="InterPro"/>
</dbReference>
<feature type="compositionally biased region" description="Basic and acidic residues" evidence="3">
    <location>
        <begin position="10"/>
        <end position="20"/>
    </location>
</feature>
<dbReference type="SMART" id="SM00862">
    <property type="entry name" value="Trans_reg_C"/>
    <property type="match status" value="1"/>
</dbReference>
<proteinExistence type="predicted"/>
<dbReference type="EMBL" id="NVUL01000043">
    <property type="protein sequence ID" value="PCI77731.1"/>
    <property type="molecule type" value="Genomic_DNA"/>
</dbReference>